<proteinExistence type="predicted"/>
<dbReference type="OrthoDB" id="10663459at2759"/>
<evidence type="ECO:0000313" key="2">
    <source>
        <dbReference type="EMBL" id="VFT79068.1"/>
    </source>
</evidence>
<reference evidence="2 3" key="1">
    <citation type="submission" date="2019-03" db="EMBL/GenBank/DDBJ databases">
        <authorList>
            <person name="Gaulin E."/>
            <person name="Dumas B."/>
        </authorList>
    </citation>
    <scope>NUCLEOTIDE SEQUENCE [LARGE SCALE GENOMIC DNA]</scope>
    <source>
        <strain evidence="2">CBS 568.67</strain>
    </source>
</reference>
<gene>
    <name evidence="2" type="primary">Aste57867_1861</name>
    <name evidence="1" type="ORF">As57867_001859</name>
    <name evidence="2" type="ORF">ASTE57867_1861</name>
</gene>
<keyword evidence="3" id="KW-1185">Reference proteome</keyword>
<dbReference type="Proteomes" id="UP000332933">
    <property type="component" value="Unassembled WGS sequence"/>
</dbReference>
<sequence>MGSSKSFQVQNGPRPWAVAQTFKRGDTATPKLRDAPTVDRQTHWSRRSLYDRLSELDVLDNTHIERSVGIVVSDVTGFVTSLADYATDRSVSLSGVWLLCFVVVNDRLLVAINDFIFLFLNVVLRRPIFRIYGFSLTGDVVANHKHQIWPHTWTLTNSAKCRSGHCGDDCLPVQGQQGCECLSAIRQQVEEHGHD</sequence>
<protein>
    <submittedName>
        <fullName evidence="2">Aste57867_1861 protein</fullName>
    </submittedName>
</protein>
<dbReference type="EMBL" id="CAADRA010000176">
    <property type="protein sequence ID" value="VFT79068.1"/>
    <property type="molecule type" value="Genomic_DNA"/>
</dbReference>
<reference evidence="1" key="2">
    <citation type="submission" date="2019-06" db="EMBL/GenBank/DDBJ databases">
        <title>Genomics analysis of Aphanomyces spp. identifies a new class of oomycete effector associated with host adaptation.</title>
        <authorList>
            <person name="Gaulin E."/>
        </authorList>
    </citation>
    <scope>NUCLEOTIDE SEQUENCE</scope>
    <source>
        <strain evidence="1">CBS 578.67</strain>
    </source>
</reference>
<dbReference type="EMBL" id="VJMH01000176">
    <property type="protein sequence ID" value="KAF0718150.1"/>
    <property type="molecule type" value="Genomic_DNA"/>
</dbReference>
<name>A0A485KBC7_9STRA</name>
<organism evidence="2 3">
    <name type="scientific">Aphanomyces stellatus</name>
    <dbReference type="NCBI Taxonomy" id="120398"/>
    <lineage>
        <taxon>Eukaryota</taxon>
        <taxon>Sar</taxon>
        <taxon>Stramenopiles</taxon>
        <taxon>Oomycota</taxon>
        <taxon>Saprolegniomycetes</taxon>
        <taxon>Saprolegniales</taxon>
        <taxon>Verrucalvaceae</taxon>
        <taxon>Aphanomyces</taxon>
    </lineage>
</organism>
<accession>A0A485KBC7</accession>
<evidence type="ECO:0000313" key="3">
    <source>
        <dbReference type="Proteomes" id="UP000332933"/>
    </source>
</evidence>
<dbReference type="AlphaFoldDB" id="A0A485KBC7"/>
<evidence type="ECO:0000313" key="1">
    <source>
        <dbReference type="EMBL" id="KAF0718150.1"/>
    </source>
</evidence>